<proteinExistence type="predicted"/>
<comment type="caution">
    <text evidence="1">The sequence shown here is derived from an EMBL/GenBank/DDBJ whole genome shotgun (WGS) entry which is preliminary data.</text>
</comment>
<sequence length="142" mass="15537">MTPDEARELLKNTTPGPWGLQEVKGHPHLRYLATGTGHSGDPTAAVCIPVDVTSREGAANMAAKAAVPSMLATLAGMRAEYAVQNRVGDKWLYEDADGRNLAPYDSHRISWWPDPIPQSDIADRGEGMARIVRRYVTEPEEV</sequence>
<dbReference type="EMBL" id="JRNE01000040">
    <property type="protein sequence ID" value="KGF17381.1"/>
    <property type="molecule type" value="Genomic_DNA"/>
</dbReference>
<dbReference type="Proteomes" id="UP000029548">
    <property type="component" value="Unassembled WGS sequence"/>
</dbReference>
<organism evidence="1 2">
    <name type="scientific">Corynebacterium freneyi DNF00450</name>
    <dbReference type="NCBI Taxonomy" id="1287475"/>
    <lineage>
        <taxon>Bacteria</taxon>
        <taxon>Bacillati</taxon>
        <taxon>Actinomycetota</taxon>
        <taxon>Actinomycetes</taxon>
        <taxon>Mycobacteriales</taxon>
        <taxon>Corynebacteriaceae</taxon>
        <taxon>Corynebacterium</taxon>
    </lineage>
</organism>
<reference evidence="1 2" key="1">
    <citation type="submission" date="2014-07" db="EMBL/GenBank/DDBJ databases">
        <authorList>
            <person name="McCorrison J."/>
            <person name="Sanka R."/>
            <person name="Torralba M."/>
            <person name="Gillis M."/>
            <person name="Haft D.H."/>
            <person name="Methe B."/>
            <person name="Sutton G."/>
            <person name="Nelson K.E."/>
        </authorList>
    </citation>
    <scope>NUCLEOTIDE SEQUENCE [LARGE SCALE GENOMIC DNA]</scope>
    <source>
        <strain evidence="1 2">DNF00450</strain>
    </source>
</reference>
<accession>A0A095Y5T1</accession>
<dbReference type="RefSeq" id="WP_035121217.1">
    <property type="nucleotide sequence ID" value="NZ_JRNE01000040.1"/>
</dbReference>
<gene>
    <name evidence="1" type="ORF">HMPREF1650_04260</name>
</gene>
<name>A0A095Y5T1_9CORY</name>
<dbReference type="AlphaFoldDB" id="A0A095Y5T1"/>
<evidence type="ECO:0000313" key="1">
    <source>
        <dbReference type="EMBL" id="KGF17381.1"/>
    </source>
</evidence>
<protein>
    <submittedName>
        <fullName evidence="1">Uncharacterized protein</fullName>
    </submittedName>
</protein>
<evidence type="ECO:0000313" key="2">
    <source>
        <dbReference type="Proteomes" id="UP000029548"/>
    </source>
</evidence>